<comment type="subcellular location">
    <subcellularLocation>
        <location evidence="1">Membrane</location>
        <topology evidence="1">Multi-pass membrane protein</topology>
    </subcellularLocation>
</comment>
<feature type="transmembrane region" description="Helical" evidence="6">
    <location>
        <begin position="147"/>
        <end position="166"/>
    </location>
</feature>
<dbReference type="AlphaFoldDB" id="A0A9P8VXV5"/>
<dbReference type="OrthoDB" id="2351791at2759"/>
<feature type="transmembrane region" description="Helical" evidence="6">
    <location>
        <begin position="252"/>
        <end position="272"/>
    </location>
</feature>
<feature type="transmembrane region" description="Helical" evidence="6">
    <location>
        <begin position="67"/>
        <end position="86"/>
    </location>
</feature>
<evidence type="ECO:0000256" key="1">
    <source>
        <dbReference type="ARBA" id="ARBA00004141"/>
    </source>
</evidence>
<dbReference type="Pfam" id="PF07690">
    <property type="entry name" value="MFS_1"/>
    <property type="match status" value="1"/>
</dbReference>
<evidence type="ECO:0000256" key="3">
    <source>
        <dbReference type="ARBA" id="ARBA00022989"/>
    </source>
</evidence>
<dbReference type="InterPro" id="IPR020846">
    <property type="entry name" value="MFS_dom"/>
</dbReference>
<keyword evidence="2 6" id="KW-0812">Transmembrane</keyword>
<keyword evidence="9" id="KW-1185">Reference proteome</keyword>
<name>A0A9P8VXV5_9HYPO</name>
<feature type="transmembrane region" description="Helical" evidence="6">
    <location>
        <begin position="348"/>
        <end position="366"/>
    </location>
</feature>
<gene>
    <name evidence="8" type="ORF">B0T10DRAFT_531497</name>
</gene>
<comment type="caution">
    <text evidence="8">The sequence shown here is derived from an EMBL/GenBank/DDBJ whole genome shotgun (WGS) entry which is preliminary data.</text>
</comment>
<sequence>MIALSLLAFMIALDSCIIVTALHAIAIDLNLTANESFWVGTSFLLSNAVTMPLISGASNLFGRVRSLVASVALFTLGTAFCCLAHSSPTLLIGRIFQGIGAGGIMTLTLMIYADIVPLRERPKWYGIVLASWAGGNCIGPKTTWRWIFYVMFPFCISGIMATFLFFSRESTQRSEEQGPGLDWIGGSFFTSSATLFLISISWGGVQFEWDSAGTLAPLCLGSVGLIGTWFYERHWAENPMLQHRLFSSASQISAYICGSLQGLVLYGQLYYIPFYFTSVKAYSPLETGAATLPVMLITVPSSIVAGGFVTRTKNYRSPIWLGWMLIATGSGLTLLFDRNIPTPEWATILVVIGFGHGAVLNAQGFATQAMCKRGDETLAAAMYAFTRQFGMALGVGIGGSAFQNAMRLKLQEMDLPTDIARDGEAYATELHKLPDESALKAQILEAYVFGFRGVYLFFTCVSGLALLLALLIRHFDMEREAESQQRTQRWG</sequence>
<dbReference type="Gene3D" id="1.20.1250.20">
    <property type="entry name" value="MFS general substrate transporter like domains"/>
    <property type="match status" value="1"/>
</dbReference>
<evidence type="ECO:0000313" key="8">
    <source>
        <dbReference type="EMBL" id="KAH6883875.1"/>
    </source>
</evidence>
<dbReference type="GO" id="GO:0005886">
    <property type="term" value="C:plasma membrane"/>
    <property type="evidence" value="ECO:0007669"/>
    <property type="project" value="TreeGrafter"/>
</dbReference>
<feature type="transmembrane region" description="Helical" evidence="6">
    <location>
        <begin position="187"/>
        <end position="205"/>
    </location>
</feature>
<dbReference type="Proteomes" id="UP000777438">
    <property type="component" value="Unassembled WGS sequence"/>
</dbReference>
<protein>
    <submittedName>
        <fullName evidence="8">Major facilitator superfamily transporter</fullName>
    </submittedName>
</protein>
<evidence type="ECO:0000256" key="2">
    <source>
        <dbReference type="ARBA" id="ARBA00022692"/>
    </source>
</evidence>
<feature type="transmembrane region" description="Helical" evidence="6">
    <location>
        <begin position="378"/>
        <end position="402"/>
    </location>
</feature>
<dbReference type="EMBL" id="JAGPYM010000022">
    <property type="protein sequence ID" value="KAH6883875.1"/>
    <property type="molecule type" value="Genomic_DNA"/>
</dbReference>
<dbReference type="PANTHER" id="PTHR23501">
    <property type="entry name" value="MAJOR FACILITATOR SUPERFAMILY"/>
    <property type="match status" value="1"/>
</dbReference>
<feature type="transmembrane region" description="Helical" evidence="6">
    <location>
        <begin position="92"/>
        <end position="112"/>
    </location>
</feature>
<keyword evidence="4 6" id="KW-0472">Membrane</keyword>
<organism evidence="8 9">
    <name type="scientific">Thelonectria olida</name>
    <dbReference type="NCBI Taxonomy" id="1576542"/>
    <lineage>
        <taxon>Eukaryota</taxon>
        <taxon>Fungi</taxon>
        <taxon>Dikarya</taxon>
        <taxon>Ascomycota</taxon>
        <taxon>Pezizomycotina</taxon>
        <taxon>Sordariomycetes</taxon>
        <taxon>Hypocreomycetidae</taxon>
        <taxon>Hypocreales</taxon>
        <taxon>Nectriaceae</taxon>
        <taxon>Thelonectria</taxon>
    </lineage>
</organism>
<reference evidence="8 9" key="1">
    <citation type="journal article" date="2021" name="Nat. Commun.">
        <title>Genetic determinants of endophytism in the Arabidopsis root mycobiome.</title>
        <authorList>
            <person name="Mesny F."/>
            <person name="Miyauchi S."/>
            <person name="Thiergart T."/>
            <person name="Pickel B."/>
            <person name="Atanasova L."/>
            <person name="Karlsson M."/>
            <person name="Huettel B."/>
            <person name="Barry K.W."/>
            <person name="Haridas S."/>
            <person name="Chen C."/>
            <person name="Bauer D."/>
            <person name="Andreopoulos W."/>
            <person name="Pangilinan J."/>
            <person name="LaButti K."/>
            <person name="Riley R."/>
            <person name="Lipzen A."/>
            <person name="Clum A."/>
            <person name="Drula E."/>
            <person name="Henrissat B."/>
            <person name="Kohler A."/>
            <person name="Grigoriev I.V."/>
            <person name="Martin F.M."/>
            <person name="Hacquard S."/>
        </authorList>
    </citation>
    <scope>NUCLEOTIDE SEQUENCE [LARGE SCALE GENOMIC DNA]</scope>
    <source>
        <strain evidence="8 9">MPI-CAGE-CH-0241</strain>
    </source>
</reference>
<dbReference type="GO" id="GO:0022857">
    <property type="term" value="F:transmembrane transporter activity"/>
    <property type="evidence" value="ECO:0007669"/>
    <property type="project" value="InterPro"/>
</dbReference>
<dbReference type="InterPro" id="IPR036259">
    <property type="entry name" value="MFS_trans_sf"/>
</dbReference>
<evidence type="ECO:0000313" key="9">
    <source>
        <dbReference type="Proteomes" id="UP000777438"/>
    </source>
</evidence>
<feature type="transmembrane region" description="Helical" evidence="6">
    <location>
        <begin position="454"/>
        <end position="472"/>
    </location>
</feature>
<dbReference type="Gene3D" id="1.20.1720.10">
    <property type="entry name" value="Multidrug resistance protein D"/>
    <property type="match status" value="1"/>
</dbReference>
<proteinExistence type="predicted"/>
<feature type="domain" description="Major facilitator superfamily (MFS) profile" evidence="7">
    <location>
        <begin position="1"/>
        <end position="477"/>
    </location>
</feature>
<dbReference type="PANTHER" id="PTHR23501:SF94">
    <property type="entry name" value="MAJOR FACILITATOR SUPERFAMILY (MFS) PROFILE DOMAIN-CONTAINING PROTEIN"/>
    <property type="match status" value="1"/>
</dbReference>
<dbReference type="SUPFAM" id="SSF103473">
    <property type="entry name" value="MFS general substrate transporter"/>
    <property type="match status" value="1"/>
</dbReference>
<evidence type="ECO:0000256" key="5">
    <source>
        <dbReference type="ARBA" id="ARBA00023180"/>
    </source>
</evidence>
<evidence type="ECO:0000256" key="6">
    <source>
        <dbReference type="SAM" id="Phobius"/>
    </source>
</evidence>
<feature type="transmembrane region" description="Helical" evidence="6">
    <location>
        <begin position="211"/>
        <end position="231"/>
    </location>
</feature>
<dbReference type="InterPro" id="IPR011701">
    <property type="entry name" value="MFS"/>
</dbReference>
<evidence type="ECO:0000259" key="7">
    <source>
        <dbReference type="PROSITE" id="PS50850"/>
    </source>
</evidence>
<dbReference type="PROSITE" id="PS50850">
    <property type="entry name" value="MFS"/>
    <property type="match status" value="1"/>
</dbReference>
<evidence type="ECO:0000256" key="4">
    <source>
        <dbReference type="ARBA" id="ARBA00023136"/>
    </source>
</evidence>
<feature type="transmembrane region" description="Helical" evidence="6">
    <location>
        <begin position="317"/>
        <end position="336"/>
    </location>
</feature>
<keyword evidence="3 6" id="KW-1133">Transmembrane helix</keyword>
<keyword evidence="5" id="KW-0325">Glycoprotein</keyword>
<accession>A0A9P8VXV5</accession>
<feature type="transmembrane region" description="Helical" evidence="6">
    <location>
        <begin position="292"/>
        <end position="310"/>
    </location>
</feature>